<keyword evidence="3" id="KW-0418">Kinase</keyword>
<feature type="transmembrane region" description="Helical" evidence="1">
    <location>
        <begin position="44"/>
        <end position="63"/>
    </location>
</feature>
<name>A0A316ED74_9BACT</name>
<dbReference type="GO" id="GO:0000155">
    <property type="term" value="F:phosphorelay sensor kinase activity"/>
    <property type="evidence" value="ECO:0007669"/>
    <property type="project" value="InterPro"/>
</dbReference>
<organism evidence="3 4">
    <name type="scientific">Arcicella aurantiaca</name>
    <dbReference type="NCBI Taxonomy" id="591202"/>
    <lineage>
        <taxon>Bacteria</taxon>
        <taxon>Pseudomonadati</taxon>
        <taxon>Bacteroidota</taxon>
        <taxon>Cytophagia</taxon>
        <taxon>Cytophagales</taxon>
        <taxon>Flectobacillaceae</taxon>
        <taxon>Arcicella</taxon>
    </lineage>
</organism>
<dbReference type="InterPro" id="IPR010559">
    <property type="entry name" value="Sig_transdc_His_kin_internal"/>
</dbReference>
<dbReference type="PANTHER" id="PTHR34220:SF7">
    <property type="entry name" value="SENSOR HISTIDINE KINASE YPDA"/>
    <property type="match status" value="1"/>
</dbReference>
<evidence type="ECO:0000313" key="4">
    <source>
        <dbReference type="Proteomes" id="UP000245489"/>
    </source>
</evidence>
<keyword evidence="3" id="KW-0808">Transferase</keyword>
<dbReference type="GO" id="GO:0016020">
    <property type="term" value="C:membrane"/>
    <property type="evidence" value="ECO:0007669"/>
    <property type="project" value="InterPro"/>
</dbReference>
<sequence length="329" mass="38075">MSKNPTIRKFVWGVSFLVALFVNFPIIIINLPFLKQSYTTVLDIVFQVVTCFIYSIFAIHFTYKNIRNKVNKTQQITFGFLLFVAFVTSLSLINIFVVGLPPKMIPTVMMRGFLIAGIAYFFSRFLIETDKKNEALLEIEQLKHENLLNQLNSLKNQLNPHFLFNSLNTLSWLINEDKERSQLYLQKLSQVLRYSLSMQEQPLVFLKEELTLMENYIFLLEMRFGKNLNIEKKICESEKFKIPPHSLQLLIENAIKHNIVSSAKPLTIHIEVREKEKVIQISNTINLKLNSDGTGIGLANLSERFKILVGKEIEISQNEKFTVILPLIS</sequence>
<comment type="caution">
    <text evidence="3">The sequence shown here is derived from an EMBL/GenBank/DDBJ whole genome shotgun (WGS) entry which is preliminary data.</text>
</comment>
<evidence type="ECO:0000256" key="1">
    <source>
        <dbReference type="SAM" id="Phobius"/>
    </source>
</evidence>
<dbReference type="Pfam" id="PF06580">
    <property type="entry name" value="His_kinase"/>
    <property type="match status" value="1"/>
</dbReference>
<proteinExistence type="predicted"/>
<dbReference type="Proteomes" id="UP000245489">
    <property type="component" value="Unassembled WGS sequence"/>
</dbReference>
<feature type="transmembrane region" description="Helical" evidence="1">
    <location>
        <begin position="104"/>
        <end position="122"/>
    </location>
</feature>
<feature type="transmembrane region" description="Helical" evidence="1">
    <location>
        <begin position="75"/>
        <end position="98"/>
    </location>
</feature>
<keyword evidence="1" id="KW-0472">Membrane</keyword>
<keyword evidence="1" id="KW-1133">Transmembrane helix</keyword>
<gene>
    <name evidence="3" type="ORF">LV89_01470</name>
</gene>
<feature type="domain" description="Signal transduction histidine kinase internal region" evidence="2">
    <location>
        <begin position="150"/>
        <end position="228"/>
    </location>
</feature>
<reference evidence="3 4" key="1">
    <citation type="submission" date="2018-05" db="EMBL/GenBank/DDBJ databases">
        <title>Genomic Encyclopedia of Archaeal and Bacterial Type Strains, Phase II (KMG-II): from individual species to whole genera.</title>
        <authorList>
            <person name="Goeker M."/>
        </authorList>
    </citation>
    <scope>NUCLEOTIDE SEQUENCE [LARGE SCALE GENOMIC DNA]</scope>
    <source>
        <strain evidence="3 4">DSM 22214</strain>
    </source>
</reference>
<keyword evidence="1" id="KW-0812">Transmembrane</keyword>
<accession>A0A316ED74</accession>
<evidence type="ECO:0000259" key="2">
    <source>
        <dbReference type="Pfam" id="PF06580"/>
    </source>
</evidence>
<feature type="transmembrane region" description="Helical" evidence="1">
    <location>
        <begin position="12"/>
        <end position="32"/>
    </location>
</feature>
<dbReference type="InterPro" id="IPR036890">
    <property type="entry name" value="HATPase_C_sf"/>
</dbReference>
<dbReference type="Gene3D" id="3.30.565.10">
    <property type="entry name" value="Histidine kinase-like ATPase, C-terminal domain"/>
    <property type="match status" value="1"/>
</dbReference>
<dbReference type="RefSeq" id="WP_229201485.1">
    <property type="nucleotide sequence ID" value="NZ_QGGO01000006.1"/>
</dbReference>
<protein>
    <submittedName>
        <fullName evidence="3">Histidine kinase</fullName>
    </submittedName>
</protein>
<dbReference type="SUPFAM" id="SSF55874">
    <property type="entry name" value="ATPase domain of HSP90 chaperone/DNA topoisomerase II/histidine kinase"/>
    <property type="match status" value="1"/>
</dbReference>
<dbReference type="EMBL" id="QGGO01000006">
    <property type="protein sequence ID" value="PWK27579.1"/>
    <property type="molecule type" value="Genomic_DNA"/>
</dbReference>
<keyword evidence="4" id="KW-1185">Reference proteome</keyword>
<dbReference type="InterPro" id="IPR050640">
    <property type="entry name" value="Bact_2-comp_sensor_kinase"/>
</dbReference>
<dbReference type="PANTHER" id="PTHR34220">
    <property type="entry name" value="SENSOR HISTIDINE KINASE YPDA"/>
    <property type="match status" value="1"/>
</dbReference>
<dbReference type="AlphaFoldDB" id="A0A316ED74"/>
<evidence type="ECO:0000313" key="3">
    <source>
        <dbReference type="EMBL" id="PWK27579.1"/>
    </source>
</evidence>